<name>A0ABV8JZ79_9BACL</name>
<evidence type="ECO:0000313" key="2">
    <source>
        <dbReference type="EMBL" id="MFC4099477.1"/>
    </source>
</evidence>
<keyword evidence="1" id="KW-0472">Membrane</keyword>
<keyword evidence="1" id="KW-0812">Transmembrane</keyword>
<feature type="transmembrane region" description="Helical" evidence="1">
    <location>
        <begin position="69"/>
        <end position="86"/>
    </location>
</feature>
<protein>
    <recommendedName>
        <fullName evidence="4">Cobalamin biosynthesis protein</fullName>
    </recommendedName>
</protein>
<keyword evidence="3" id="KW-1185">Reference proteome</keyword>
<sequence length="98" mass="10695">MKRKIIIGALAALAVPALIHLSLEGISRYVNAAPPAADEASLELAPVALLGHQEGTVSVFWYSFGFPEYMSIGTATLAVYILGVAIRTRLRRRRERTE</sequence>
<accession>A0ABV8JZ79</accession>
<evidence type="ECO:0000256" key="1">
    <source>
        <dbReference type="SAM" id="Phobius"/>
    </source>
</evidence>
<organism evidence="2 3">
    <name type="scientific">Paenibacillus xanthanilyticus</name>
    <dbReference type="NCBI Taxonomy" id="1783531"/>
    <lineage>
        <taxon>Bacteria</taxon>
        <taxon>Bacillati</taxon>
        <taxon>Bacillota</taxon>
        <taxon>Bacilli</taxon>
        <taxon>Bacillales</taxon>
        <taxon>Paenibacillaceae</taxon>
        <taxon>Paenibacillus</taxon>
    </lineage>
</organism>
<gene>
    <name evidence="2" type="ORF">ACFOZ8_07405</name>
</gene>
<dbReference type="EMBL" id="JBHSAM010000020">
    <property type="protein sequence ID" value="MFC4099477.1"/>
    <property type="molecule type" value="Genomic_DNA"/>
</dbReference>
<comment type="caution">
    <text evidence="2">The sequence shown here is derived from an EMBL/GenBank/DDBJ whole genome shotgun (WGS) entry which is preliminary data.</text>
</comment>
<keyword evidence="1" id="KW-1133">Transmembrane helix</keyword>
<evidence type="ECO:0000313" key="3">
    <source>
        <dbReference type="Proteomes" id="UP001595715"/>
    </source>
</evidence>
<proteinExistence type="predicted"/>
<dbReference type="RefSeq" id="WP_377718173.1">
    <property type="nucleotide sequence ID" value="NZ_JBHSAM010000020.1"/>
</dbReference>
<evidence type="ECO:0008006" key="4">
    <source>
        <dbReference type="Google" id="ProtNLM"/>
    </source>
</evidence>
<reference evidence="3" key="1">
    <citation type="journal article" date="2019" name="Int. J. Syst. Evol. Microbiol.">
        <title>The Global Catalogue of Microorganisms (GCM) 10K type strain sequencing project: providing services to taxonomists for standard genome sequencing and annotation.</title>
        <authorList>
            <consortium name="The Broad Institute Genomics Platform"/>
            <consortium name="The Broad Institute Genome Sequencing Center for Infectious Disease"/>
            <person name="Wu L."/>
            <person name="Ma J."/>
        </authorList>
    </citation>
    <scope>NUCLEOTIDE SEQUENCE [LARGE SCALE GENOMIC DNA]</scope>
    <source>
        <strain evidence="3">IBRC-M 10987</strain>
    </source>
</reference>
<dbReference type="Proteomes" id="UP001595715">
    <property type="component" value="Unassembled WGS sequence"/>
</dbReference>